<dbReference type="Pfam" id="PF00576">
    <property type="entry name" value="Transthyretin"/>
    <property type="match status" value="1"/>
</dbReference>
<dbReference type="GO" id="GO:0006144">
    <property type="term" value="P:purine nucleobase metabolic process"/>
    <property type="evidence" value="ECO:0007669"/>
    <property type="project" value="UniProtKB-KW"/>
</dbReference>
<evidence type="ECO:0000256" key="1">
    <source>
        <dbReference type="ARBA" id="ARBA00001043"/>
    </source>
</evidence>
<comment type="subunit">
    <text evidence="4">Homotetramer.</text>
</comment>
<evidence type="ECO:0000313" key="10">
    <source>
        <dbReference type="EnsemblMetazoa" id="AFUN014726-PA"/>
    </source>
</evidence>
<dbReference type="PANTHER" id="PTHR10395">
    <property type="entry name" value="URICASE AND TRANSTHYRETIN-RELATED"/>
    <property type="match status" value="1"/>
</dbReference>
<accession>A0A182S2Q7</accession>
<protein>
    <recommendedName>
        <fullName evidence="5">hydroxyisourate hydrolase</fullName>
        <ecNumber evidence="5">3.5.2.17</ecNumber>
    </recommendedName>
</protein>
<proteinExistence type="inferred from homology"/>
<dbReference type="EnsemblMetazoa" id="AFUN014726-RA">
    <property type="protein sequence ID" value="AFUN014726-PA"/>
    <property type="gene ID" value="AFUN014726"/>
</dbReference>
<evidence type="ECO:0000256" key="4">
    <source>
        <dbReference type="ARBA" id="ARBA00011881"/>
    </source>
</evidence>
<evidence type="ECO:0000256" key="6">
    <source>
        <dbReference type="ARBA" id="ARBA00022631"/>
    </source>
</evidence>
<dbReference type="InterPro" id="IPR023418">
    <property type="entry name" value="Thyroxine_BS"/>
</dbReference>
<feature type="binding site" evidence="8">
    <location>
        <position position="172"/>
    </location>
    <ligand>
        <name>substrate</name>
    </ligand>
</feature>
<dbReference type="STRING" id="62324.A0A182S2Q7"/>
<name>A0A182S2Q7_ANOFN</name>
<dbReference type="VEuPathDB" id="VectorBase:AFUN014726"/>
<dbReference type="AlphaFoldDB" id="A0A182S2Q7"/>
<evidence type="ECO:0000256" key="3">
    <source>
        <dbReference type="ARBA" id="ARBA00009850"/>
    </source>
</evidence>
<organism evidence="10">
    <name type="scientific">Anopheles funestus</name>
    <name type="common">African malaria mosquito</name>
    <dbReference type="NCBI Taxonomy" id="62324"/>
    <lineage>
        <taxon>Eukaryota</taxon>
        <taxon>Metazoa</taxon>
        <taxon>Ecdysozoa</taxon>
        <taxon>Arthropoda</taxon>
        <taxon>Hexapoda</taxon>
        <taxon>Insecta</taxon>
        <taxon>Pterygota</taxon>
        <taxon>Neoptera</taxon>
        <taxon>Endopterygota</taxon>
        <taxon>Diptera</taxon>
        <taxon>Nematocera</taxon>
        <taxon>Culicoidea</taxon>
        <taxon>Culicidae</taxon>
        <taxon>Anophelinae</taxon>
        <taxon>Anopheles</taxon>
    </lineage>
</organism>
<dbReference type="VEuPathDB" id="VectorBase:AFUN2_002596"/>
<evidence type="ECO:0000256" key="5">
    <source>
        <dbReference type="ARBA" id="ARBA00012609"/>
    </source>
</evidence>
<dbReference type="Gene3D" id="2.60.40.180">
    <property type="entry name" value="Transthyretin/hydroxyisourate hydrolase domain"/>
    <property type="match status" value="1"/>
</dbReference>
<feature type="binding site" evidence="8">
    <location>
        <position position="67"/>
    </location>
    <ligand>
        <name>substrate</name>
    </ligand>
</feature>
<dbReference type="InterPro" id="IPR000895">
    <property type="entry name" value="Transthyretin/HIU_hydrolase"/>
</dbReference>
<sequence length="175" mass="19611">MQSTCARYHSHRHRTIQRLAALSAALTVLLIAGSVPSTVAVATFNRTTSLQTDDRNTTQTMPNLSTHILDTTRGKPATEVPVTLYYRTSSQSWTKISTGITDGDGRFRNFFTEGQSTLEKGVYKLHFDVGPYFRGRSVESLYPFIEIVFTVADPTQHYHIPLLLNPFGYSTYRGS</sequence>
<evidence type="ECO:0000256" key="7">
    <source>
        <dbReference type="ARBA" id="ARBA00022801"/>
    </source>
</evidence>
<dbReference type="InterPro" id="IPR036817">
    <property type="entry name" value="Transthyretin/HIU_hydrolase_sf"/>
</dbReference>
<dbReference type="InterPro" id="IPR014306">
    <property type="entry name" value="Hydroxyisourate_hydrolase"/>
</dbReference>
<comment type="similarity">
    <text evidence="3">Belongs to the transthyretin family. 5-hydroxyisourate hydrolase subfamily.</text>
</comment>
<dbReference type="CDD" id="cd05822">
    <property type="entry name" value="TLP_HIUase"/>
    <property type="match status" value="1"/>
</dbReference>
<comment type="catalytic activity">
    <reaction evidence="1">
        <text>5-hydroxyisourate + H2O = 5-hydroxy-2-oxo-4-ureido-2,5-dihydro-1H-imidazole-5-carboxylate + H(+)</text>
        <dbReference type="Rhea" id="RHEA:23736"/>
        <dbReference type="ChEBI" id="CHEBI:15377"/>
        <dbReference type="ChEBI" id="CHEBI:15378"/>
        <dbReference type="ChEBI" id="CHEBI:18072"/>
        <dbReference type="ChEBI" id="CHEBI:58639"/>
        <dbReference type="EC" id="3.5.2.17"/>
    </reaction>
</comment>
<dbReference type="GO" id="GO:0033971">
    <property type="term" value="F:hydroxyisourate hydrolase activity"/>
    <property type="evidence" value="ECO:0007669"/>
    <property type="project" value="UniProtKB-EC"/>
</dbReference>
<evidence type="ECO:0000256" key="2">
    <source>
        <dbReference type="ARBA" id="ARBA00002704"/>
    </source>
</evidence>
<dbReference type="PANTHER" id="PTHR10395:SF7">
    <property type="entry name" value="5-HYDROXYISOURATE HYDROLASE"/>
    <property type="match status" value="1"/>
</dbReference>
<dbReference type="PRINTS" id="PR00189">
    <property type="entry name" value="TRNSTHYRETIN"/>
</dbReference>
<keyword evidence="7" id="KW-0378">Hydrolase</keyword>
<evidence type="ECO:0000259" key="9">
    <source>
        <dbReference type="SMART" id="SM00095"/>
    </source>
</evidence>
<dbReference type="SMART" id="SM00095">
    <property type="entry name" value="TR_THY"/>
    <property type="match status" value="1"/>
</dbReference>
<dbReference type="PROSITE" id="PS00768">
    <property type="entry name" value="TRANSTHYRETIN_1"/>
    <property type="match status" value="1"/>
</dbReference>
<dbReference type="NCBIfam" id="TIGR02962">
    <property type="entry name" value="hdxy_isourate"/>
    <property type="match status" value="1"/>
</dbReference>
<evidence type="ECO:0000256" key="8">
    <source>
        <dbReference type="PIRSR" id="PIRSR600895-51"/>
    </source>
</evidence>
<comment type="function">
    <text evidence="2">Catalyzes the hydrolysis of 5-hydroxyisourate (HIU) to 2-oxo-4-hydroxy-4-carboxy-5-ureidoimidazoline (OHCU).</text>
</comment>
<dbReference type="EC" id="3.5.2.17" evidence="5"/>
<reference evidence="10" key="1">
    <citation type="submission" date="2020-05" db="UniProtKB">
        <authorList>
            <consortium name="EnsemblMetazoa"/>
        </authorList>
    </citation>
    <scope>IDENTIFICATION</scope>
    <source>
        <strain evidence="10">FUMOZ</strain>
    </source>
</reference>
<feature type="binding site" evidence="8">
    <location>
        <position position="106"/>
    </location>
    <ligand>
        <name>substrate</name>
    </ligand>
</feature>
<dbReference type="InterPro" id="IPR023416">
    <property type="entry name" value="Transthyretin/HIU_hydrolase_d"/>
</dbReference>
<keyword evidence="6" id="KW-0659">Purine metabolism</keyword>
<feature type="domain" description="Transthyretin/hydroxyisourate hydrolase" evidence="9">
    <location>
        <begin position="59"/>
        <end position="174"/>
    </location>
</feature>
<dbReference type="SUPFAM" id="SSF49472">
    <property type="entry name" value="Transthyretin (synonym: prealbumin)"/>
    <property type="match status" value="1"/>
</dbReference>